<evidence type="ECO:0000256" key="1">
    <source>
        <dbReference type="ARBA" id="ARBA00004123"/>
    </source>
</evidence>
<dbReference type="PROSITE" id="PS01283">
    <property type="entry name" value="TBOX_1"/>
    <property type="match status" value="1"/>
</dbReference>
<comment type="subcellular location">
    <subcellularLocation>
        <location evidence="1 6">Nucleus</location>
    </subcellularLocation>
</comment>
<evidence type="ECO:0000256" key="3">
    <source>
        <dbReference type="ARBA" id="ARBA00023125"/>
    </source>
</evidence>
<reference evidence="8" key="3">
    <citation type="submission" date="2025-09" db="UniProtKB">
        <authorList>
            <consortium name="Ensembl"/>
        </authorList>
    </citation>
    <scope>IDENTIFICATION</scope>
</reference>
<dbReference type="GO" id="GO:0001756">
    <property type="term" value="P:somitogenesis"/>
    <property type="evidence" value="ECO:0007669"/>
    <property type="project" value="TreeGrafter"/>
</dbReference>
<dbReference type="SMART" id="SM00425">
    <property type="entry name" value="TBOX"/>
    <property type="match status" value="1"/>
</dbReference>
<dbReference type="PANTHER" id="PTHR11267:SF20">
    <property type="entry name" value="T-BOX TRANSCRIPTION FACTOR TBX18"/>
    <property type="match status" value="1"/>
</dbReference>
<dbReference type="GeneTree" id="ENSGT00940000155566"/>
<evidence type="ECO:0000256" key="2">
    <source>
        <dbReference type="ARBA" id="ARBA00023015"/>
    </source>
</evidence>
<dbReference type="GO" id="GO:0000978">
    <property type="term" value="F:RNA polymerase II cis-regulatory region sequence-specific DNA binding"/>
    <property type="evidence" value="ECO:0007669"/>
    <property type="project" value="InterPro"/>
</dbReference>
<dbReference type="InterPro" id="IPR008967">
    <property type="entry name" value="p53-like_TF_DNA-bd_sf"/>
</dbReference>
<organism evidence="8 9">
    <name type="scientific">Erpetoichthys calabaricus</name>
    <name type="common">Rope fish</name>
    <name type="synonym">Calamoichthys calabaricus</name>
    <dbReference type="NCBI Taxonomy" id="27687"/>
    <lineage>
        <taxon>Eukaryota</taxon>
        <taxon>Metazoa</taxon>
        <taxon>Chordata</taxon>
        <taxon>Craniata</taxon>
        <taxon>Vertebrata</taxon>
        <taxon>Euteleostomi</taxon>
        <taxon>Actinopterygii</taxon>
        <taxon>Polypteriformes</taxon>
        <taxon>Polypteridae</taxon>
        <taxon>Erpetoichthys</taxon>
    </lineage>
</organism>
<accession>A0A8C4RLS8</accession>
<dbReference type="InterPro" id="IPR001699">
    <property type="entry name" value="TF_T-box"/>
</dbReference>
<dbReference type="SUPFAM" id="SSF49417">
    <property type="entry name" value="p53-like transcription factors"/>
    <property type="match status" value="1"/>
</dbReference>
<keyword evidence="4" id="KW-0804">Transcription</keyword>
<dbReference type="AlphaFoldDB" id="A0A8C4RLS8"/>
<comment type="caution">
    <text evidence="6">Lacks conserved residue(s) required for the propagation of feature annotation.</text>
</comment>
<dbReference type="InterPro" id="IPR046360">
    <property type="entry name" value="T-box_DNA-bd"/>
</dbReference>
<name>A0A8C4RLS8_ERPCA</name>
<dbReference type="CDD" id="cd20199">
    <property type="entry name" value="T-box_TBX18_like"/>
    <property type="match status" value="1"/>
</dbReference>
<feature type="domain" description="T-box" evidence="7">
    <location>
        <begin position="130"/>
        <end position="317"/>
    </location>
</feature>
<dbReference type="InterPro" id="IPR036960">
    <property type="entry name" value="T-box_sf"/>
</dbReference>
<dbReference type="FunFam" id="2.60.40.820:FF:000001">
    <property type="entry name" value="T-box transcription factor TBX18"/>
    <property type="match status" value="1"/>
</dbReference>
<dbReference type="Proteomes" id="UP000694620">
    <property type="component" value="Chromosome 3"/>
</dbReference>
<dbReference type="PROSITE" id="PS50252">
    <property type="entry name" value="TBOX_3"/>
    <property type="match status" value="1"/>
</dbReference>
<keyword evidence="2" id="KW-0805">Transcription regulation</keyword>
<dbReference type="Pfam" id="PF00907">
    <property type="entry name" value="T-box"/>
    <property type="match status" value="1"/>
</dbReference>
<dbReference type="GO" id="GO:0000785">
    <property type="term" value="C:chromatin"/>
    <property type="evidence" value="ECO:0007669"/>
    <property type="project" value="TreeGrafter"/>
</dbReference>
<gene>
    <name evidence="8" type="primary">TBX18</name>
    <name evidence="8" type="synonym">tbx18</name>
</gene>
<dbReference type="GO" id="GO:0016331">
    <property type="term" value="P:morphogenesis of embryonic epithelium"/>
    <property type="evidence" value="ECO:0007669"/>
    <property type="project" value="TreeGrafter"/>
</dbReference>
<dbReference type="PROSITE" id="PS01264">
    <property type="entry name" value="TBOX_2"/>
    <property type="match status" value="1"/>
</dbReference>
<evidence type="ECO:0000256" key="5">
    <source>
        <dbReference type="ARBA" id="ARBA00023242"/>
    </source>
</evidence>
<evidence type="ECO:0000256" key="6">
    <source>
        <dbReference type="PROSITE-ProRule" id="PRU00201"/>
    </source>
</evidence>
<dbReference type="PANTHER" id="PTHR11267">
    <property type="entry name" value="T-BOX PROTEIN-RELATED"/>
    <property type="match status" value="1"/>
</dbReference>
<reference evidence="8" key="2">
    <citation type="submission" date="2025-08" db="UniProtKB">
        <authorList>
            <consortium name="Ensembl"/>
        </authorList>
    </citation>
    <scope>IDENTIFICATION</scope>
</reference>
<evidence type="ECO:0000259" key="7">
    <source>
        <dbReference type="PROSITE" id="PS50252"/>
    </source>
</evidence>
<sequence>MAEKRRSPCTMSLKAHAFSVEALIGAEKKRKLDRERADYAEEASKIPKRNDSLERNEGSCICDKTPETDCRSDGSSRCLYSTLCPTIVLCNSRAESDELLLTSPSPSIPTSSAVTSQGPLSASEDIRVDLQGADLWKRFHEIGTEMIITKAGRRMFPAMRVKMSGLDPHQQYYIAMDIIPVDNKRYRYVYHSSKWMVAGNADSPVPPRVYIHPDSPASGETWMRQVVSFDKLKLTNNELDDQGHIILHSMHKYQPRVHIIRKECGDELSPVKTVPSGDGVRAFSFPETVFTTVTAYQNQQITRLKIDRNPFAKGFRDSGRNRMGLEALVESYAFWRPSLRTLTFEDIPGITKQGNFTDAFLQSTANGVTSTHAHLLSGAPCSSPAFHLGHGSGQLCAVSPADYAPCTRSGLALNRYSNTLAETYSRLTNPSGETFAPPRTSSYVGVNGTNMSLTSSDGDAFSCHQSALPIQISSIPSSQLQYIMPGPAGNAFSANQGPQGAYNSFRIHSPYGLYGYNFSTSPRLATSPEKITSSQANFLGSSPSGTMTDRQVLSPMDGVHMLTSGQQNIFDTRTLGNLATSSQVPAHMV</sequence>
<dbReference type="GO" id="GO:0045893">
    <property type="term" value="P:positive regulation of DNA-templated transcription"/>
    <property type="evidence" value="ECO:0007669"/>
    <property type="project" value="InterPro"/>
</dbReference>
<proteinExistence type="predicted"/>
<dbReference type="Gene3D" id="2.60.40.820">
    <property type="entry name" value="Transcription factor, T-box"/>
    <property type="match status" value="1"/>
</dbReference>
<keyword evidence="9" id="KW-1185">Reference proteome</keyword>
<keyword evidence="5 6" id="KW-0539">Nucleus</keyword>
<dbReference type="PRINTS" id="PR00937">
    <property type="entry name" value="TBOX"/>
</dbReference>
<evidence type="ECO:0000256" key="4">
    <source>
        <dbReference type="ARBA" id="ARBA00023163"/>
    </source>
</evidence>
<evidence type="ECO:0000313" key="8">
    <source>
        <dbReference type="Ensembl" id="ENSECRP00000004527.1"/>
    </source>
</evidence>
<evidence type="ECO:0000313" key="9">
    <source>
        <dbReference type="Proteomes" id="UP000694620"/>
    </source>
</evidence>
<dbReference type="InterPro" id="IPR018186">
    <property type="entry name" value="TF_T-box_CS"/>
</dbReference>
<dbReference type="GO" id="GO:0005634">
    <property type="term" value="C:nucleus"/>
    <property type="evidence" value="ECO:0007669"/>
    <property type="project" value="UniProtKB-SubCell"/>
</dbReference>
<dbReference type="GO" id="GO:0000981">
    <property type="term" value="F:DNA-binding transcription factor activity, RNA polymerase II-specific"/>
    <property type="evidence" value="ECO:0007669"/>
    <property type="project" value="TreeGrafter"/>
</dbReference>
<protein>
    <submittedName>
        <fullName evidence="8">T-box transcription factor 18</fullName>
    </submittedName>
</protein>
<reference evidence="8" key="1">
    <citation type="submission" date="2021-06" db="EMBL/GenBank/DDBJ databases">
        <authorList>
            <consortium name="Wellcome Sanger Institute Data Sharing"/>
        </authorList>
    </citation>
    <scope>NUCLEOTIDE SEQUENCE [LARGE SCALE GENOMIC DNA]</scope>
</reference>
<keyword evidence="3 6" id="KW-0238">DNA-binding</keyword>
<dbReference type="GO" id="GO:0001708">
    <property type="term" value="P:cell fate specification"/>
    <property type="evidence" value="ECO:0007669"/>
    <property type="project" value="TreeGrafter"/>
</dbReference>
<dbReference type="Ensembl" id="ENSECRT00000004605.1">
    <property type="protein sequence ID" value="ENSECRP00000004527.1"/>
    <property type="gene ID" value="ENSECRG00000002962.1"/>
</dbReference>